<dbReference type="InterPro" id="IPR013563">
    <property type="entry name" value="Oligopep_ABC_C"/>
</dbReference>
<dbReference type="InterPro" id="IPR050319">
    <property type="entry name" value="ABC_transp_ATP-bind"/>
</dbReference>
<dbReference type="OrthoDB" id="7328866at2"/>
<dbReference type="InterPro" id="IPR027417">
    <property type="entry name" value="P-loop_NTPase"/>
</dbReference>
<evidence type="ECO:0000256" key="4">
    <source>
        <dbReference type="ARBA" id="ARBA00022741"/>
    </source>
</evidence>
<organism evidence="7 8">
    <name type="scientific">Devosia enhydra</name>
    <dbReference type="NCBI Taxonomy" id="665118"/>
    <lineage>
        <taxon>Bacteria</taxon>
        <taxon>Pseudomonadati</taxon>
        <taxon>Pseudomonadota</taxon>
        <taxon>Alphaproteobacteria</taxon>
        <taxon>Hyphomicrobiales</taxon>
        <taxon>Devosiaceae</taxon>
        <taxon>Devosia</taxon>
    </lineage>
</organism>
<dbReference type="PROSITE" id="PS00211">
    <property type="entry name" value="ABC_TRANSPORTER_1"/>
    <property type="match status" value="1"/>
</dbReference>
<name>A0A1K2I2Y1_9HYPH</name>
<evidence type="ECO:0000256" key="3">
    <source>
        <dbReference type="ARBA" id="ARBA00022448"/>
    </source>
</evidence>
<evidence type="ECO:0000256" key="5">
    <source>
        <dbReference type="ARBA" id="ARBA00022840"/>
    </source>
</evidence>
<evidence type="ECO:0000256" key="1">
    <source>
        <dbReference type="ARBA" id="ARBA00004417"/>
    </source>
</evidence>
<dbReference type="InterPro" id="IPR003439">
    <property type="entry name" value="ABC_transporter-like_ATP-bd"/>
</dbReference>
<reference evidence="7 8" key="1">
    <citation type="submission" date="2016-11" db="EMBL/GenBank/DDBJ databases">
        <authorList>
            <person name="Jaros S."/>
            <person name="Januszkiewicz K."/>
            <person name="Wedrychowicz H."/>
        </authorList>
    </citation>
    <scope>NUCLEOTIDE SEQUENCE [LARGE SCALE GENOMIC DNA]</scope>
    <source>
        <strain evidence="7 8">ATCC 23634</strain>
    </source>
</reference>
<evidence type="ECO:0000313" key="7">
    <source>
        <dbReference type="EMBL" id="SFZ86689.1"/>
    </source>
</evidence>
<dbReference type="AlphaFoldDB" id="A0A1K2I2Y1"/>
<dbReference type="GO" id="GO:0055085">
    <property type="term" value="P:transmembrane transport"/>
    <property type="evidence" value="ECO:0007669"/>
    <property type="project" value="UniProtKB-ARBA"/>
</dbReference>
<dbReference type="PANTHER" id="PTHR43776:SF7">
    <property type="entry name" value="D,D-DIPEPTIDE TRANSPORT ATP-BINDING PROTEIN DDPF-RELATED"/>
    <property type="match status" value="1"/>
</dbReference>
<proteinExistence type="inferred from homology"/>
<protein>
    <submittedName>
        <fullName evidence="7">Oligopeptide transport system ATP-binding protein</fullName>
    </submittedName>
</protein>
<comment type="subcellular location">
    <subcellularLocation>
        <location evidence="1">Cell inner membrane</location>
        <topology evidence="1">Peripheral membrane protein</topology>
    </subcellularLocation>
</comment>
<evidence type="ECO:0000256" key="2">
    <source>
        <dbReference type="ARBA" id="ARBA00005417"/>
    </source>
</evidence>
<evidence type="ECO:0000259" key="6">
    <source>
        <dbReference type="PROSITE" id="PS50893"/>
    </source>
</evidence>
<keyword evidence="3" id="KW-0813">Transport</keyword>
<dbReference type="InterPro" id="IPR003593">
    <property type="entry name" value="AAA+_ATPase"/>
</dbReference>
<dbReference type="GO" id="GO:0005886">
    <property type="term" value="C:plasma membrane"/>
    <property type="evidence" value="ECO:0007669"/>
    <property type="project" value="UniProtKB-SubCell"/>
</dbReference>
<evidence type="ECO:0000313" key="8">
    <source>
        <dbReference type="Proteomes" id="UP000183447"/>
    </source>
</evidence>
<dbReference type="Proteomes" id="UP000183447">
    <property type="component" value="Unassembled WGS sequence"/>
</dbReference>
<gene>
    <name evidence="7" type="ORF">SAMN02983003_3883</name>
</gene>
<dbReference type="SUPFAM" id="SSF52540">
    <property type="entry name" value="P-loop containing nucleoside triphosphate hydrolases"/>
    <property type="match status" value="1"/>
</dbReference>
<dbReference type="PROSITE" id="PS50893">
    <property type="entry name" value="ABC_TRANSPORTER_2"/>
    <property type="match status" value="1"/>
</dbReference>
<dbReference type="CDD" id="cd03257">
    <property type="entry name" value="ABC_NikE_OppD_transporters"/>
    <property type="match status" value="1"/>
</dbReference>
<dbReference type="Pfam" id="PF00005">
    <property type="entry name" value="ABC_tran"/>
    <property type="match status" value="1"/>
</dbReference>
<dbReference type="GO" id="GO:0016887">
    <property type="term" value="F:ATP hydrolysis activity"/>
    <property type="evidence" value="ECO:0007669"/>
    <property type="project" value="InterPro"/>
</dbReference>
<accession>A0A1K2I2Y1</accession>
<sequence length="325" mass="35332">MPEGPVLEVRDLSVTFPARGGAAPVMAVDRASFSIAPGETLGLVGQSGSGKTTTGRAVLQLQKASGGSVRLLGRELSGLSRGDLRRMRRHMQFVQQNPYSSLHPRLTIGQILSEPLEVHGAVPRDRMAERVAELLDLVNLDPAMVSRYPHEFSGGQRQRIVIARALAVNPDFVVCDEAVSALDVRTQAQIVRLLRDLQERLGLAYLFIAHDLALVRELAHRVAVMYSGQIVEIGPSDRVYASPGHPYTRMLLDAIPVPDPGVQRARLRTAPREMTFLDRTAGPCRFGEDHAATGSAPMHEIGPGHFVSCRFHPAETSTGPAHARS</sequence>
<dbReference type="InterPro" id="IPR017871">
    <property type="entry name" value="ABC_transporter-like_CS"/>
</dbReference>
<dbReference type="Gene3D" id="3.40.50.300">
    <property type="entry name" value="P-loop containing nucleotide triphosphate hydrolases"/>
    <property type="match status" value="1"/>
</dbReference>
<dbReference type="PANTHER" id="PTHR43776">
    <property type="entry name" value="TRANSPORT ATP-BINDING PROTEIN"/>
    <property type="match status" value="1"/>
</dbReference>
<comment type="similarity">
    <text evidence="2">Belongs to the ABC transporter superfamily.</text>
</comment>
<dbReference type="STRING" id="665118.SAMN02983003_3883"/>
<dbReference type="EMBL" id="FPKU01000004">
    <property type="protein sequence ID" value="SFZ86689.1"/>
    <property type="molecule type" value="Genomic_DNA"/>
</dbReference>
<feature type="domain" description="ABC transporter" evidence="6">
    <location>
        <begin position="7"/>
        <end position="252"/>
    </location>
</feature>
<dbReference type="Pfam" id="PF08352">
    <property type="entry name" value="oligo_HPY"/>
    <property type="match status" value="1"/>
</dbReference>
<dbReference type="GO" id="GO:0005524">
    <property type="term" value="F:ATP binding"/>
    <property type="evidence" value="ECO:0007669"/>
    <property type="project" value="UniProtKB-KW"/>
</dbReference>
<keyword evidence="8" id="KW-1185">Reference proteome</keyword>
<dbReference type="GO" id="GO:0015833">
    <property type="term" value="P:peptide transport"/>
    <property type="evidence" value="ECO:0007669"/>
    <property type="project" value="InterPro"/>
</dbReference>
<dbReference type="FunFam" id="3.40.50.300:FF:000016">
    <property type="entry name" value="Oligopeptide ABC transporter ATP-binding component"/>
    <property type="match status" value="1"/>
</dbReference>
<dbReference type="SMART" id="SM00382">
    <property type="entry name" value="AAA"/>
    <property type="match status" value="1"/>
</dbReference>
<keyword evidence="4" id="KW-0547">Nucleotide-binding</keyword>
<keyword evidence="5 7" id="KW-0067">ATP-binding</keyword>